<sequence length="269" mass="30559">MTRLFATRISSFSDADSVFDGYQRRMTEILQKTIPYDALADVSLPGIGPMDKNDWVLVDDAFAAQMSERERLLAERREEVVAVTAGAEEACAELLDAVLSALESRADYQVGPSVKRPDGRRVVVDENDPLGTLCKLVQQDFCVLEKRGDEHVMTAAVLCFPASWTLEEKIGKPLIDIHIPVSEYDANIARRVQRLFDGIRVGKPLWRKNAHWYLEPDLFHPRRENAPRKQEVEGNYLRSERQSLVRLPKSQAVIFGIHTFVLRREDLPA</sequence>
<evidence type="ECO:0000313" key="1">
    <source>
        <dbReference type="EMBL" id="TCL09132.1"/>
    </source>
</evidence>
<protein>
    <submittedName>
        <fullName evidence="1">Uncharacterized protein DUF3445</fullName>
    </submittedName>
</protein>
<reference evidence="1 2" key="1">
    <citation type="submission" date="2019-03" db="EMBL/GenBank/DDBJ databases">
        <title>Genomic Encyclopedia of Archaeal and Bacterial Type Strains, Phase II (KMG-II): from individual species to whole genera.</title>
        <authorList>
            <person name="Goeker M."/>
        </authorList>
    </citation>
    <scope>NUCLEOTIDE SEQUENCE [LARGE SCALE GENOMIC DNA]</scope>
    <source>
        <strain evidence="1 2">DSM 26433</strain>
    </source>
</reference>
<name>A0A4R1NVL9_9RHOB</name>
<organism evidence="1 2">
    <name type="scientific">Shimia isoporae</name>
    <dbReference type="NCBI Taxonomy" id="647720"/>
    <lineage>
        <taxon>Bacteria</taxon>
        <taxon>Pseudomonadati</taxon>
        <taxon>Pseudomonadota</taxon>
        <taxon>Alphaproteobacteria</taxon>
        <taxon>Rhodobacterales</taxon>
        <taxon>Roseobacteraceae</taxon>
    </lineage>
</organism>
<dbReference type="RefSeq" id="WP_341785787.1">
    <property type="nucleotide sequence ID" value="NZ_SMGR01000001.1"/>
</dbReference>
<proteinExistence type="predicted"/>
<dbReference type="Pfam" id="PF11927">
    <property type="entry name" value="HODM_asu-like"/>
    <property type="match status" value="1"/>
</dbReference>
<dbReference type="AlphaFoldDB" id="A0A4R1NVL9"/>
<gene>
    <name evidence="1" type="ORF">BXY66_1175</name>
</gene>
<dbReference type="Proteomes" id="UP000295673">
    <property type="component" value="Unassembled WGS sequence"/>
</dbReference>
<dbReference type="InterPro" id="IPR021848">
    <property type="entry name" value="HODM_asu-like"/>
</dbReference>
<evidence type="ECO:0000313" key="2">
    <source>
        <dbReference type="Proteomes" id="UP000295673"/>
    </source>
</evidence>
<dbReference type="EMBL" id="SMGR01000001">
    <property type="protein sequence ID" value="TCL09132.1"/>
    <property type="molecule type" value="Genomic_DNA"/>
</dbReference>
<accession>A0A4R1NVL9</accession>
<comment type="caution">
    <text evidence="1">The sequence shown here is derived from an EMBL/GenBank/DDBJ whole genome shotgun (WGS) entry which is preliminary data.</text>
</comment>
<keyword evidence="2" id="KW-1185">Reference proteome</keyword>